<keyword evidence="7" id="KW-0560">Oxidoreductase</keyword>
<evidence type="ECO:0000259" key="12">
    <source>
        <dbReference type="PROSITE" id="PS51471"/>
    </source>
</evidence>
<feature type="transmembrane region" description="Helical" evidence="11">
    <location>
        <begin position="6"/>
        <end position="26"/>
    </location>
</feature>
<dbReference type="AlphaFoldDB" id="A0A250WXJ0"/>
<dbReference type="PANTHER" id="PTHR10869:SF238">
    <property type="entry name" value="PROLYL 4-HYDROXYLASE 6-RELATED"/>
    <property type="match status" value="1"/>
</dbReference>
<dbReference type="PANTHER" id="PTHR10869">
    <property type="entry name" value="PROLYL 4-HYDROXYLASE ALPHA SUBUNIT"/>
    <property type="match status" value="1"/>
</dbReference>
<dbReference type="OrthoDB" id="420380at2759"/>
<dbReference type="Pfam" id="PF01549">
    <property type="entry name" value="ShK"/>
    <property type="match status" value="1"/>
</dbReference>
<protein>
    <recommendedName>
        <fullName evidence="16">Fe2OG dioxygenase domain-containing protein</fullName>
    </recommendedName>
</protein>
<feature type="domain" description="Fe2OG dioxygenase" evidence="12">
    <location>
        <begin position="13"/>
        <end position="137"/>
    </location>
</feature>
<dbReference type="GO" id="GO:0005506">
    <property type="term" value="F:iron ion binding"/>
    <property type="evidence" value="ECO:0007669"/>
    <property type="project" value="InterPro"/>
</dbReference>
<evidence type="ECO:0000313" key="14">
    <source>
        <dbReference type="EMBL" id="GAX75544.1"/>
    </source>
</evidence>
<dbReference type="PROSITE" id="PS51471">
    <property type="entry name" value="FE2OG_OXY"/>
    <property type="match status" value="1"/>
</dbReference>
<comment type="subcellular location">
    <subcellularLocation>
        <location evidence="2">Endoplasmic reticulum membrane</location>
        <topology evidence="2">Single-pass type II membrane protein</topology>
    </subcellularLocation>
</comment>
<name>A0A250WXJ0_9CHLO</name>
<dbReference type="SMART" id="SM00254">
    <property type="entry name" value="ShKT"/>
    <property type="match status" value="1"/>
</dbReference>
<keyword evidence="8" id="KW-0408">Iron</keyword>
<comment type="catalytic activity">
    <reaction evidence="10">
        <text>L-prolyl-[collagen] + 2-oxoglutarate + O2 = trans-4-hydroxy-L-prolyl-[collagen] + succinate + CO2</text>
        <dbReference type="Rhea" id="RHEA:18945"/>
        <dbReference type="Rhea" id="RHEA-COMP:11676"/>
        <dbReference type="Rhea" id="RHEA-COMP:11680"/>
        <dbReference type="ChEBI" id="CHEBI:15379"/>
        <dbReference type="ChEBI" id="CHEBI:16526"/>
        <dbReference type="ChEBI" id="CHEBI:16810"/>
        <dbReference type="ChEBI" id="CHEBI:30031"/>
        <dbReference type="ChEBI" id="CHEBI:50342"/>
        <dbReference type="ChEBI" id="CHEBI:61965"/>
        <dbReference type="EC" id="1.14.11.2"/>
    </reaction>
</comment>
<evidence type="ECO:0000256" key="5">
    <source>
        <dbReference type="ARBA" id="ARBA00022964"/>
    </source>
</evidence>
<reference evidence="14 15" key="1">
    <citation type="submission" date="2017-08" db="EMBL/GenBank/DDBJ databases">
        <title>Acidophilic green algal genome provides insights into adaptation to an acidic environment.</title>
        <authorList>
            <person name="Hirooka S."/>
            <person name="Hirose Y."/>
            <person name="Kanesaki Y."/>
            <person name="Higuchi S."/>
            <person name="Fujiwara T."/>
            <person name="Onuma R."/>
            <person name="Era A."/>
            <person name="Ohbayashi R."/>
            <person name="Uzuka A."/>
            <person name="Nozaki H."/>
            <person name="Yoshikawa H."/>
            <person name="Miyagishima S.Y."/>
        </authorList>
    </citation>
    <scope>NUCLEOTIDE SEQUENCE [LARGE SCALE GENOMIC DNA]</scope>
    <source>
        <strain evidence="14 15">NIES-2499</strain>
    </source>
</reference>
<keyword evidence="4" id="KW-0479">Metal-binding</keyword>
<evidence type="ECO:0000256" key="2">
    <source>
        <dbReference type="ARBA" id="ARBA00004648"/>
    </source>
</evidence>
<evidence type="ECO:0000259" key="13">
    <source>
        <dbReference type="PROSITE" id="PS51670"/>
    </source>
</evidence>
<dbReference type="InterPro" id="IPR006620">
    <property type="entry name" value="Pro_4_hyd_alph"/>
</dbReference>
<gene>
    <name evidence="14" type="ORF">CEUSTIGMA_g2987.t1</name>
</gene>
<evidence type="ECO:0000313" key="15">
    <source>
        <dbReference type="Proteomes" id="UP000232323"/>
    </source>
</evidence>
<keyword evidence="3 11" id="KW-0812">Transmembrane</keyword>
<dbReference type="GO" id="GO:0031418">
    <property type="term" value="F:L-ascorbic acid binding"/>
    <property type="evidence" value="ECO:0007669"/>
    <property type="project" value="InterPro"/>
</dbReference>
<dbReference type="InterPro" id="IPR005123">
    <property type="entry name" value="Oxoglu/Fe-dep_dioxygenase_dom"/>
</dbReference>
<dbReference type="InterPro" id="IPR044862">
    <property type="entry name" value="Pro_4_hyd_alph_FE2OG_OXY"/>
</dbReference>
<comment type="caution">
    <text evidence="14">The sequence shown here is derived from an EMBL/GenBank/DDBJ whole genome shotgun (WGS) entry which is preliminary data.</text>
</comment>
<dbReference type="PROSITE" id="PS51670">
    <property type="entry name" value="SHKT"/>
    <property type="match status" value="1"/>
</dbReference>
<sequence length="233" mass="26365">MHDILFLDVLAVLPQACMISYFLTFLQYYHKHTDSLQDDDAGPRLATILIYLADAEEGGETSFPDGSVWSNPKLEKVYGPKLSPCAQGHVAFPPRRGDALLFYSIHPDGRTEDMHSMHEGCPVVKGAKWTTTVWVHTKPFRPHQWNGKSFDSGDREFEDPGVCSDLNEECMQWARVGECTKNSDFMQRNCALSCGVCEACTEKDKQLLAPCYWKNRIAQNYLAFEPTELTFNA</sequence>
<dbReference type="InterPro" id="IPR003582">
    <property type="entry name" value="ShKT_dom"/>
</dbReference>
<accession>A0A250WXJ0</accession>
<organism evidence="14 15">
    <name type="scientific">Chlamydomonas eustigma</name>
    <dbReference type="NCBI Taxonomy" id="1157962"/>
    <lineage>
        <taxon>Eukaryota</taxon>
        <taxon>Viridiplantae</taxon>
        <taxon>Chlorophyta</taxon>
        <taxon>core chlorophytes</taxon>
        <taxon>Chlorophyceae</taxon>
        <taxon>CS clade</taxon>
        <taxon>Chlamydomonadales</taxon>
        <taxon>Chlamydomonadaceae</taxon>
        <taxon>Chlamydomonas</taxon>
    </lineage>
</organism>
<feature type="domain" description="ShKT" evidence="13">
    <location>
        <begin position="163"/>
        <end position="197"/>
    </location>
</feature>
<dbReference type="InterPro" id="IPR045054">
    <property type="entry name" value="P4HA-like"/>
</dbReference>
<evidence type="ECO:0000256" key="4">
    <source>
        <dbReference type="ARBA" id="ARBA00022723"/>
    </source>
</evidence>
<evidence type="ECO:0008006" key="16">
    <source>
        <dbReference type="Google" id="ProtNLM"/>
    </source>
</evidence>
<proteinExistence type="predicted"/>
<keyword evidence="5" id="KW-0223">Dioxygenase</keyword>
<dbReference type="EMBL" id="BEGY01000012">
    <property type="protein sequence ID" value="GAX75544.1"/>
    <property type="molecule type" value="Genomic_DNA"/>
</dbReference>
<keyword evidence="6 11" id="KW-1133">Transmembrane helix</keyword>
<evidence type="ECO:0000256" key="6">
    <source>
        <dbReference type="ARBA" id="ARBA00022989"/>
    </source>
</evidence>
<dbReference type="Proteomes" id="UP000232323">
    <property type="component" value="Unassembled WGS sequence"/>
</dbReference>
<dbReference type="GO" id="GO:0005789">
    <property type="term" value="C:endoplasmic reticulum membrane"/>
    <property type="evidence" value="ECO:0007669"/>
    <property type="project" value="UniProtKB-SubCell"/>
</dbReference>
<dbReference type="SMART" id="SM00702">
    <property type="entry name" value="P4Hc"/>
    <property type="match status" value="1"/>
</dbReference>
<evidence type="ECO:0000256" key="8">
    <source>
        <dbReference type="ARBA" id="ARBA00023004"/>
    </source>
</evidence>
<dbReference type="GO" id="GO:0004656">
    <property type="term" value="F:procollagen-proline 4-dioxygenase activity"/>
    <property type="evidence" value="ECO:0007669"/>
    <property type="project" value="UniProtKB-EC"/>
</dbReference>
<evidence type="ECO:0000256" key="7">
    <source>
        <dbReference type="ARBA" id="ARBA00023002"/>
    </source>
</evidence>
<dbReference type="Gene3D" id="2.60.120.620">
    <property type="entry name" value="q2cbj1_9rhob like domain"/>
    <property type="match status" value="1"/>
</dbReference>
<keyword evidence="15" id="KW-1185">Reference proteome</keyword>
<evidence type="ECO:0000256" key="9">
    <source>
        <dbReference type="ARBA" id="ARBA00023136"/>
    </source>
</evidence>
<dbReference type="Pfam" id="PF13640">
    <property type="entry name" value="2OG-FeII_Oxy_3"/>
    <property type="match status" value="1"/>
</dbReference>
<dbReference type="STRING" id="1157962.A0A250WXJ0"/>
<evidence type="ECO:0000256" key="1">
    <source>
        <dbReference type="ARBA" id="ARBA00001961"/>
    </source>
</evidence>
<evidence type="ECO:0000256" key="11">
    <source>
        <dbReference type="SAM" id="Phobius"/>
    </source>
</evidence>
<comment type="cofactor">
    <cofactor evidence="1">
        <name>L-ascorbate</name>
        <dbReference type="ChEBI" id="CHEBI:38290"/>
    </cofactor>
</comment>
<dbReference type="Gene3D" id="1.10.10.1940">
    <property type="match status" value="1"/>
</dbReference>
<keyword evidence="9 11" id="KW-0472">Membrane</keyword>
<evidence type="ECO:0000256" key="3">
    <source>
        <dbReference type="ARBA" id="ARBA00022692"/>
    </source>
</evidence>
<evidence type="ECO:0000256" key="10">
    <source>
        <dbReference type="ARBA" id="ARBA00049169"/>
    </source>
</evidence>